<accession>A0A7W6EV62</accession>
<dbReference type="EC" id="2.7.7.77" evidence="9"/>
<dbReference type="EMBL" id="JACICY010000001">
    <property type="protein sequence ID" value="MBB3859429.1"/>
    <property type="molecule type" value="Genomic_DNA"/>
</dbReference>
<dbReference type="GO" id="GO:0046872">
    <property type="term" value="F:metal ion binding"/>
    <property type="evidence" value="ECO:0007669"/>
    <property type="project" value="UniProtKB-KW"/>
</dbReference>
<keyword evidence="6" id="KW-0342">GTP-binding</keyword>
<organism evidence="9 10">
    <name type="scientific">Novosphingobium hassiacum</name>
    <dbReference type="NCBI Taxonomy" id="173676"/>
    <lineage>
        <taxon>Bacteria</taxon>
        <taxon>Pseudomonadati</taxon>
        <taxon>Pseudomonadota</taxon>
        <taxon>Alphaproteobacteria</taxon>
        <taxon>Sphingomonadales</taxon>
        <taxon>Sphingomonadaceae</taxon>
        <taxon>Novosphingobium</taxon>
    </lineage>
</organism>
<dbReference type="GO" id="GO:0061603">
    <property type="term" value="F:molybdenum cofactor guanylyltransferase activity"/>
    <property type="evidence" value="ECO:0007669"/>
    <property type="project" value="UniProtKB-EC"/>
</dbReference>
<dbReference type="Pfam" id="PF12804">
    <property type="entry name" value="NTP_transf_3"/>
    <property type="match status" value="1"/>
</dbReference>
<sequence>MILGAVLAGGQSTRFGSDKALAELGGRTLLSRAVETLEGLCDAVVVVGRETAPAPALPDWPRPGMGPLGGIAAALHHARDAGYEAVLTCSVDSVGLGDDLRRQLGAAPAYCADQPVIGLWPAAASVTVDAILEGEGRHSMIAFAQAIGARAVQFNRKPANINTPADLSAVEEQSHGL</sequence>
<gene>
    <name evidence="9" type="ORF">GGQ88_000669</name>
</gene>
<dbReference type="Gene3D" id="3.90.550.10">
    <property type="entry name" value="Spore Coat Polysaccharide Biosynthesis Protein SpsA, Chain A"/>
    <property type="match status" value="1"/>
</dbReference>
<evidence type="ECO:0000256" key="2">
    <source>
        <dbReference type="ARBA" id="ARBA00022679"/>
    </source>
</evidence>
<keyword evidence="5" id="KW-0460">Magnesium</keyword>
<evidence type="ECO:0000256" key="6">
    <source>
        <dbReference type="ARBA" id="ARBA00023134"/>
    </source>
</evidence>
<keyword evidence="7" id="KW-0501">Molybdenum cofactor biosynthesis</keyword>
<dbReference type="GO" id="GO:0005525">
    <property type="term" value="F:GTP binding"/>
    <property type="evidence" value="ECO:0007669"/>
    <property type="project" value="UniProtKB-KW"/>
</dbReference>
<dbReference type="PANTHER" id="PTHR19136:SF81">
    <property type="entry name" value="MOLYBDENUM COFACTOR GUANYLYLTRANSFERASE"/>
    <property type="match status" value="1"/>
</dbReference>
<keyword evidence="9" id="KW-0548">Nucleotidyltransferase</keyword>
<keyword evidence="1" id="KW-0963">Cytoplasm</keyword>
<protein>
    <submittedName>
        <fullName evidence="9">Molybdopterin-guanine dinucleotide biosynthesis protein A</fullName>
        <ecNumber evidence="9">2.7.7.77</ecNumber>
    </submittedName>
</protein>
<dbReference type="GO" id="GO:0006777">
    <property type="term" value="P:Mo-molybdopterin cofactor biosynthetic process"/>
    <property type="evidence" value="ECO:0007669"/>
    <property type="project" value="UniProtKB-KW"/>
</dbReference>
<reference evidence="9 10" key="1">
    <citation type="submission" date="2020-08" db="EMBL/GenBank/DDBJ databases">
        <title>Genomic Encyclopedia of Type Strains, Phase IV (KMG-IV): sequencing the most valuable type-strain genomes for metagenomic binning, comparative biology and taxonomic classification.</title>
        <authorList>
            <person name="Goeker M."/>
        </authorList>
    </citation>
    <scope>NUCLEOTIDE SEQUENCE [LARGE SCALE GENOMIC DNA]</scope>
    <source>
        <strain evidence="9 10">DSM 14552</strain>
    </source>
</reference>
<dbReference type="SUPFAM" id="SSF53448">
    <property type="entry name" value="Nucleotide-diphospho-sugar transferases"/>
    <property type="match status" value="1"/>
</dbReference>
<evidence type="ECO:0000259" key="8">
    <source>
        <dbReference type="Pfam" id="PF12804"/>
    </source>
</evidence>
<dbReference type="CDD" id="cd02503">
    <property type="entry name" value="MobA"/>
    <property type="match status" value="1"/>
</dbReference>
<keyword evidence="3" id="KW-0479">Metal-binding</keyword>
<dbReference type="InterPro" id="IPR013482">
    <property type="entry name" value="Molybde_CF_guanTrfase"/>
</dbReference>
<dbReference type="PANTHER" id="PTHR19136">
    <property type="entry name" value="MOLYBDENUM COFACTOR GUANYLYLTRANSFERASE"/>
    <property type="match status" value="1"/>
</dbReference>
<name>A0A7W6EV62_9SPHN</name>
<keyword evidence="2 9" id="KW-0808">Transferase</keyword>
<proteinExistence type="predicted"/>
<dbReference type="RefSeq" id="WP_183611676.1">
    <property type="nucleotide sequence ID" value="NZ_JACICY010000001.1"/>
</dbReference>
<evidence type="ECO:0000256" key="5">
    <source>
        <dbReference type="ARBA" id="ARBA00022842"/>
    </source>
</evidence>
<dbReference type="InterPro" id="IPR029044">
    <property type="entry name" value="Nucleotide-diphossugar_trans"/>
</dbReference>
<comment type="caution">
    <text evidence="9">The sequence shown here is derived from an EMBL/GenBank/DDBJ whole genome shotgun (WGS) entry which is preliminary data.</text>
</comment>
<dbReference type="AlphaFoldDB" id="A0A7W6EV62"/>
<evidence type="ECO:0000313" key="9">
    <source>
        <dbReference type="EMBL" id="MBB3859429.1"/>
    </source>
</evidence>
<keyword evidence="10" id="KW-1185">Reference proteome</keyword>
<evidence type="ECO:0000256" key="7">
    <source>
        <dbReference type="ARBA" id="ARBA00023150"/>
    </source>
</evidence>
<feature type="domain" description="MobA-like NTP transferase" evidence="8">
    <location>
        <begin position="4"/>
        <end position="107"/>
    </location>
</feature>
<evidence type="ECO:0000256" key="1">
    <source>
        <dbReference type="ARBA" id="ARBA00022490"/>
    </source>
</evidence>
<evidence type="ECO:0000256" key="4">
    <source>
        <dbReference type="ARBA" id="ARBA00022741"/>
    </source>
</evidence>
<dbReference type="Proteomes" id="UP000562395">
    <property type="component" value="Unassembled WGS sequence"/>
</dbReference>
<keyword evidence="4" id="KW-0547">Nucleotide-binding</keyword>
<evidence type="ECO:0000256" key="3">
    <source>
        <dbReference type="ARBA" id="ARBA00022723"/>
    </source>
</evidence>
<evidence type="ECO:0000313" key="10">
    <source>
        <dbReference type="Proteomes" id="UP000562395"/>
    </source>
</evidence>
<dbReference type="InterPro" id="IPR025877">
    <property type="entry name" value="MobA-like_NTP_Trfase"/>
</dbReference>